<reference evidence="2" key="1">
    <citation type="journal article" date="2019" name="Gigascience">
        <title>De novo genome assembly of the endangered Acer yangbiense, a plant species with extremely small populations endemic to Yunnan Province, China.</title>
        <authorList>
            <person name="Yang J."/>
            <person name="Wariss H.M."/>
            <person name="Tao L."/>
            <person name="Zhang R."/>
            <person name="Yun Q."/>
            <person name="Hollingsworth P."/>
            <person name="Dao Z."/>
            <person name="Luo G."/>
            <person name="Guo H."/>
            <person name="Ma Y."/>
            <person name="Sun W."/>
        </authorList>
    </citation>
    <scope>NUCLEOTIDE SEQUENCE [LARGE SCALE GENOMIC DNA]</scope>
    <source>
        <strain evidence="2">cv. br00</strain>
    </source>
</reference>
<sequence length="71" mass="8103">MTIPSQINDKGTILYSHDDSIGTPSHYSRYDHTAILRQPDLGSCLLSVKEYRGYFCPEEERLGAFCFSKSR</sequence>
<comment type="caution">
    <text evidence="1">The sequence shown here is derived from an EMBL/GenBank/DDBJ whole genome shotgun (WGS) entry which is preliminary data.</text>
</comment>
<gene>
    <name evidence="1" type="ORF">DKX38_010404</name>
</gene>
<keyword evidence="2" id="KW-1185">Reference proteome</keyword>
<evidence type="ECO:0000313" key="2">
    <source>
        <dbReference type="Proteomes" id="UP000326939"/>
    </source>
</evidence>
<name>A0A5N5MFM2_9ROSI</name>
<dbReference type="EMBL" id="VDCV01000006">
    <property type="protein sequence ID" value="KAB5553093.1"/>
    <property type="molecule type" value="Genomic_DNA"/>
</dbReference>
<accession>A0A5N5MFM2</accession>
<protein>
    <submittedName>
        <fullName evidence="1">Uncharacterized protein</fullName>
    </submittedName>
</protein>
<evidence type="ECO:0000313" key="1">
    <source>
        <dbReference type="EMBL" id="KAB5553093.1"/>
    </source>
</evidence>
<organism evidence="1 2">
    <name type="scientific">Salix brachista</name>
    <dbReference type="NCBI Taxonomy" id="2182728"/>
    <lineage>
        <taxon>Eukaryota</taxon>
        <taxon>Viridiplantae</taxon>
        <taxon>Streptophyta</taxon>
        <taxon>Embryophyta</taxon>
        <taxon>Tracheophyta</taxon>
        <taxon>Spermatophyta</taxon>
        <taxon>Magnoliopsida</taxon>
        <taxon>eudicotyledons</taxon>
        <taxon>Gunneridae</taxon>
        <taxon>Pentapetalae</taxon>
        <taxon>rosids</taxon>
        <taxon>fabids</taxon>
        <taxon>Malpighiales</taxon>
        <taxon>Salicaceae</taxon>
        <taxon>Saliceae</taxon>
        <taxon>Salix</taxon>
    </lineage>
</organism>
<proteinExistence type="predicted"/>
<dbReference type="Proteomes" id="UP000326939">
    <property type="component" value="Chromosome 6"/>
</dbReference>
<dbReference type="AlphaFoldDB" id="A0A5N5MFM2"/>